<evidence type="ECO:0000313" key="3">
    <source>
        <dbReference type="EMBL" id="GIG35930.1"/>
    </source>
</evidence>
<dbReference type="Pfam" id="PF00583">
    <property type="entry name" value="Acetyltransf_1"/>
    <property type="match status" value="1"/>
</dbReference>
<name>A0A919PAD0_9CELL</name>
<feature type="domain" description="N-acetyltransferase" evidence="2">
    <location>
        <begin position="37"/>
        <end position="200"/>
    </location>
</feature>
<dbReference type="InterPro" id="IPR000182">
    <property type="entry name" value="GNAT_dom"/>
</dbReference>
<dbReference type="Gene3D" id="3.40.630.30">
    <property type="match status" value="1"/>
</dbReference>
<feature type="region of interest" description="Disordered" evidence="1">
    <location>
        <begin position="140"/>
        <end position="161"/>
    </location>
</feature>
<dbReference type="AlphaFoldDB" id="A0A919PAD0"/>
<dbReference type="PROSITE" id="PS51186">
    <property type="entry name" value="GNAT"/>
    <property type="match status" value="1"/>
</dbReference>
<comment type="caution">
    <text evidence="3">The sequence shown here is derived from an EMBL/GenBank/DDBJ whole genome shotgun (WGS) entry which is preliminary data.</text>
</comment>
<dbReference type="SUPFAM" id="SSF55729">
    <property type="entry name" value="Acyl-CoA N-acyltransferases (Nat)"/>
    <property type="match status" value="2"/>
</dbReference>
<dbReference type="RefSeq" id="WP_203667953.1">
    <property type="nucleotide sequence ID" value="NZ_BONO01000007.1"/>
</dbReference>
<dbReference type="CDD" id="cd04301">
    <property type="entry name" value="NAT_SF"/>
    <property type="match status" value="1"/>
</dbReference>
<keyword evidence="4" id="KW-1185">Reference proteome</keyword>
<reference evidence="3" key="1">
    <citation type="submission" date="2021-01" db="EMBL/GenBank/DDBJ databases">
        <title>Whole genome shotgun sequence of Cellulomonas pakistanensis NBRC 110800.</title>
        <authorList>
            <person name="Komaki H."/>
            <person name="Tamura T."/>
        </authorList>
    </citation>
    <scope>NUCLEOTIDE SEQUENCE</scope>
    <source>
        <strain evidence="3">NBRC 110800</strain>
    </source>
</reference>
<accession>A0A919PAD0</accession>
<dbReference type="EMBL" id="BONO01000007">
    <property type="protein sequence ID" value="GIG35930.1"/>
    <property type="molecule type" value="Genomic_DNA"/>
</dbReference>
<dbReference type="InterPro" id="IPR016181">
    <property type="entry name" value="Acyl_CoA_acyltransferase"/>
</dbReference>
<organism evidence="3 4">
    <name type="scientific">Cellulomonas pakistanensis</name>
    <dbReference type="NCBI Taxonomy" id="992287"/>
    <lineage>
        <taxon>Bacteria</taxon>
        <taxon>Bacillati</taxon>
        <taxon>Actinomycetota</taxon>
        <taxon>Actinomycetes</taxon>
        <taxon>Micrococcales</taxon>
        <taxon>Cellulomonadaceae</taxon>
        <taxon>Cellulomonas</taxon>
    </lineage>
</organism>
<dbReference type="GO" id="GO:0016747">
    <property type="term" value="F:acyltransferase activity, transferring groups other than amino-acyl groups"/>
    <property type="evidence" value="ECO:0007669"/>
    <property type="project" value="InterPro"/>
</dbReference>
<protein>
    <submittedName>
        <fullName evidence="3">GNAT family N-acetyltransferase</fullName>
    </submittedName>
</protein>
<dbReference type="Proteomes" id="UP000642125">
    <property type="component" value="Unassembled WGS sequence"/>
</dbReference>
<sequence length="373" mass="40903">MTLPTTQPHLVPLPVPATLEHPDAWLLHGFVDACNAVLLDDWGTLDEARLPEETLRSLQHQEYTEKLRFLALDGPADGPADPARVLGYLSLDLPRQDNTHTGNADLGVRPEHRGRGIGAAVHDLAVRTARERGRTVLTGATDQRTEPEEGPGTLVPGTGSGRVRADDPAVAFLVRRGWDLEQVERRSVLAVPVPEDELARHADAAAAAAGPDYEVVRWDDRCPDAWVDQFAVLQTRMSTDAPMGGLDLREDLWDVARVRAAERQHVERGMTYRVAAAVHRPTGVLAAFTALVSRPDTDEFVYQDDTLVLREHRGHRLGMLVKTANLARLAEAQPGARRVATWNAEENSYMLAINVALGFRPAGGSGEWQLRLG</sequence>
<gene>
    <name evidence="3" type="ORF">Cpa01nite_13110</name>
</gene>
<proteinExistence type="predicted"/>
<evidence type="ECO:0000313" key="4">
    <source>
        <dbReference type="Proteomes" id="UP000642125"/>
    </source>
</evidence>
<evidence type="ECO:0000256" key="1">
    <source>
        <dbReference type="SAM" id="MobiDB-lite"/>
    </source>
</evidence>
<evidence type="ECO:0000259" key="2">
    <source>
        <dbReference type="PROSITE" id="PS51186"/>
    </source>
</evidence>